<keyword evidence="3" id="KW-1185">Reference proteome</keyword>
<evidence type="ECO:0000256" key="1">
    <source>
        <dbReference type="SAM" id="MobiDB-lite"/>
    </source>
</evidence>
<evidence type="ECO:0000313" key="2">
    <source>
        <dbReference type="EMBL" id="EAY86641.1"/>
    </source>
</evidence>
<name>A2X731_ORYSI</name>
<dbReference type="EMBL" id="CM000127">
    <property type="protein sequence ID" value="EAY86641.1"/>
    <property type="molecule type" value="Genomic_DNA"/>
</dbReference>
<dbReference type="AlphaFoldDB" id="A2X731"/>
<sequence length="126" mass="14076">MRSAKSETGNGEGLPIESTRTSMASVDMEAEHMARRSAAVEAGEGAAPDWTRRWKWESAEEMSPRREWQATSASETAGSGASARARREATARASRRRPRRSRRVRRSAQCEAWEVEAAATREHMEN</sequence>
<dbReference type="Gramene" id="BGIOSGA008603-TA">
    <property type="protein sequence ID" value="BGIOSGA008603-PA"/>
    <property type="gene ID" value="BGIOSGA008603"/>
</dbReference>
<evidence type="ECO:0000313" key="3">
    <source>
        <dbReference type="Proteomes" id="UP000007015"/>
    </source>
</evidence>
<organism evidence="2 3">
    <name type="scientific">Oryza sativa subsp. indica</name>
    <name type="common">Rice</name>
    <dbReference type="NCBI Taxonomy" id="39946"/>
    <lineage>
        <taxon>Eukaryota</taxon>
        <taxon>Viridiplantae</taxon>
        <taxon>Streptophyta</taxon>
        <taxon>Embryophyta</taxon>
        <taxon>Tracheophyta</taxon>
        <taxon>Spermatophyta</taxon>
        <taxon>Magnoliopsida</taxon>
        <taxon>Liliopsida</taxon>
        <taxon>Poales</taxon>
        <taxon>Poaceae</taxon>
        <taxon>BOP clade</taxon>
        <taxon>Oryzoideae</taxon>
        <taxon>Oryzeae</taxon>
        <taxon>Oryzinae</taxon>
        <taxon>Oryza</taxon>
        <taxon>Oryza sativa</taxon>
    </lineage>
</organism>
<accession>A2X731</accession>
<reference evidence="2 3" key="1">
    <citation type="journal article" date="2005" name="PLoS Biol.">
        <title>The genomes of Oryza sativa: a history of duplications.</title>
        <authorList>
            <person name="Yu J."/>
            <person name="Wang J."/>
            <person name="Lin W."/>
            <person name="Li S."/>
            <person name="Li H."/>
            <person name="Zhou J."/>
            <person name="Ni P."/>
            <person name="Dong W."/>
            <person name="Hu S."/>
            <person name="Zeng C."/>
            <person name="Zhang J."/>
            <person name="Zhang Y."/>
            <person name="Li R."/>
            <person name="Xu Z."/>
            <person name="Li S."/>
            <person name="Li X."/>
            <person name="Zheng H."/>
            <person name="Cong L."/>
            <person name="Lin L."/>
            <person name="Yin J."/>
            <person name="Geng J."/>
            <person name="Li G."/>
            <person name="Shi J."/>
            <person name="Liu J."/>
            <person name="Lv H."/>
            <person name="Li J."/>
            <person name="Wang J."/>
            <person name="Deng Y."/>
            <person name="Ran L."/>
            <person name="Shi X."/>
            <person name="Wang X."/>
            <person name="Wu Q."/>
            <person name="Li C."/>
            <person name="Ren X."/>
            <person name="Wang J."/>
            <person name="Wang X."/>
            <person name="Li D."/>
            <person name="Liu D."/>
            <person name="Zhang X."/>
            <person name="Ji Z."/>
            <person name="Zhao W."/>
            <person name="Sun Y."/>
            <person name="Zhang Z."/>
            <person name="Bao J."/>
            <person name="Han Y."/>
            <person name="Dong L."/>
            <person name="Ji J."/>
            <person name="Chen P."/>
            <person name="Wu S."/>
            <person name="Liu J."/>
            <person name="Xiao Y."/>
            <person name="Bu D."/>
            <person name="Tan J."/>
            <person name="Yang L."/>
            <person name="Ye C."/>
            <person name="Zhang J."/>
            <person name="Xu J."/>
            <person name="Zhou Y."/>
            <person name="Yu Y."/>
            <person name="Zhang B."/>
            <person name="Zhuang S."/>
            <person name="Wei H."/>
            <person name="Liu B."/>
            <person name="Lei M."/>
            <person name="Yu H."/>
            <person name="Li Y."/>
            <person name="Xu H."/>
            <person name="Wei S."/>
            <person name="He X."/>
            <person name="Fang L."/>
            <person name="Zhang Z."/>
            <person name="Zhang Y."/>
            <person name="Huang X."/>
            <person name="Su Z."/>
            <person name="Tong W."/>
            <person name="Li J."/>
            <person name="Tong Z."/>
            <person name="Li S."/>
            <person name="Ye J."/>
            <person name="Wang L."/>
            <person name="Fang L."/>
            <person name="Lei T."/>
            <person name="Chen C."/>
            <person name="Chen H."/>
            <person name="Xu Z."/>
            <person name="Li H."/>
            <person name="Huang H."/>
            <person name="Zhang F."/>
            <person name="Xu H."/>
            <person name="Li N."/>
            <person name="Zhao C."/>
            <person name="Li S."/>
            <person name="Dong L."/>
            <person name="Huang Y."/>
            <person name="Li L."/>
            <person name="Xi Y."/>
            <person name="Qi Q."/>
            <person name="Li W."/>
            <person name="Zhang B."/>
            <person name="Hu W."/>
            <person name="Zhang Y."/>
            <person name="Tian X."/>
            <person name="Jiao Y."/>
            <person name="Liang X."/>
            <person name="Jin J."/>
            <person name="Gao L."/>
            <person name="Zheng W."/>
            <person name="Hao B."/>
            <person name="Liu S."/>
            <person name="Wang W."/>
            <person name="Yuan L."/>
            <person name="Cao M."/>
            <person name="McDermott J."/>
            <person name="Samudrala R."/>
            <person name="Wang J."/>
            <person name="Wong G.K."/>
            <person name="Yang H."/>
        </authorList>
    </citation>
    <scope>NUCLEOTIDE SEQUENCE [LARGE SCALE GENOMIC DNA]</scope>
    <source>
        <strain evidence="3">cv. 93-11</strain>
    </source>
</reference>
<protein>
    <submittedName>
        <fullName evidence="2">Uncharacterized protein</fullName>
    </submittedName>
</protein>
<feature type="region of interest" description="Disordered" evidence="1">
    <location>
        <begin position="1"/>
        <end position="110"/>
    </location>
</feature>
<feature type="compositionally biased region" description="Basic residues" evidence="1">
    <location>
        <begin position="93"/>
        <end position="106"/>
    </location>
</feature>
<dbReference type="Proteomes" id="UP000007015">
    <property type="component" value="Chromosome 2"/>
</dbReference>
<gene>
    <name evidence="2" type="ORF">OsI_08021</name>
</gene>
<feature type="compositionally biased region" description="Basic and acidic residues" evidence="1">
    <location>
        <begin position="50"/>
        <end position="68"/>
    </location>
</feature>
<proteinExistence type="predicted"/>
<feature type="compositionally biased region" description="Low complexity" evidence="1">
    <location>
        <begin position="70"/>
        <end position="83"/>
    </location>
</feature>
<dbReference type="HOGENOM" id="CLU_1985271_0_0_1"/>